<feature type="compositionally biased region" description="Basic and acidic residues" evidence="2">
    <location>
        <begin position="533"/>
        <end position="544"/>
    </location>
</feature>
<dbReference type="Proteomes" id="UP000663852">
    <property type="component" value="Unassembled WGS sequence"/>
</dbReference>
<keyword evidence="1" id="KW-0175">Coiled coil</keyword>
<feature type="compositionally biased region" description="Polar residues" evidence="2">
    <location>
        <begin position="115"/>
        <end position="124"/>
    </location>
</feature>
<feature type="region of interest" description="Disordered" evidence="2">
    <location>
        <begin position="506"/>
        <end position="544"/>
    </location>
</feature>
<dbReference type="Gene3D" id="1.20.58.2170">
    <property type="match status" value="1"/>
</dbReference>
<dbReference type="EMBL" id="CAJNOJ010000018">
    <property type="protein sequence ID" value="CAF0830845.1"/>
    <property type="molecule type" value="Genomic_DNA"/>
</dbReference>
<dbReference type="OrthoDB" id="7492809at2759"/>
<organism evidence="4 7">
    <name type="scientific">Adineta ricciae</name>
    <name type="common">Rotifer</name>
    <dbReference type="NCBI Taxonomy" id="249248"/>
    <lineage>
        <taxon>Eukaryota</taxon>
        <taxon>Metazoa</taxon>
        <taxon>Spiralia</taxon>
        <taxon>Gnathifera</taxon>
        <taxon>Rotifera</taxon>
        <taxon>Eurotatoria</taxon>
        <taxon>Bdelloidea</taxon>
        <taxon>Adinetida</taxon>
        <taxon>Adinetidae</taxon>
        <taxon>Adineta</taxon>
    </lineage>
</organism>
<accession>A0A813V060</accession>
<evidence type="ECO:0000256" key="1">
    <source>
        <dbReference type="SAM" id="Coils"/>
    </source>
</evidence>
<feature type="compositionally biased region" description="Polar residues" evidence="2">
    <location>
        <begin position="508"/>
        <end position="531"/>
    </location>
</feature>
<protein>
    <recommendedName>
        <fullName evidence="3">Daxx histone-binding domain-containing protein</fullName>
    </recommendedName>
</protein>
<evidence type="ECO:0000313" key="5">
    <source>
        <dbReference type="EMBL" id="CAF1509658.1"/>
    </source>
</evidence>
<dbReference type="InterPro" id="IPR046378">
    <property type="entry name" value="DAXX_histone-bd"/>
</dbReference>
<evidence type="ECO:0000313" key="7">
    <source>
        <dbReference type="Proteomes" id="UP000663852"/>
    </source>
</evidence>
<dbReference type="EMBL" id="CAJNOR010004534">
    <property type="protein sequence ID" value="CAF1509658.1"/>
    <property type="molecule type" value="Genomic_DNA"/>
</dbReference>
<feature type="domain" description="Daxx histone-binding" evidence="3">
    <location>
        <begin position="293"/>
        <end position="380"/>
    </location>
</feature>
<name>A0A813V060_ADIRI</name>
<evidence type="ECO:0000313" key="4">
    <source>
        <dbReference type="EMBL" id="CAF0830845.1"/>
    </source>
</evidence>
<dbReference type="Proteomes" id="UP000663828">
    <property type="component" value="Unassembled WGS sequence"/>
</dbReference>
<feature type="region of interest" description="Disordered" evidence="2">
    <location>
        <begin position="89"/>
        <end position="124"/>
    </location>
</feature>
<evidence type="ECO:0000313" key="6">
    <source>
        <dbReference type="Proteomes" id="UP000663828"/>
    </source>
</evidence>
<proteinExistence type="predicted"/>
<comment type="caution">
    <text evidence="4">The sequence shown here is derived from an EMBL/GenBank/DDBJ whole genome shotgun (WGS) entry which is preliminary data.</text>
</comment>
<gene>
    <name evidence="4" type="ORF">EDS130_LOCUS6332</name>
    <name evidence="5" type="ORF">XAT740_LOCUS40143</name>
</gene>
<keyword evidence="6" id="KW-1185">Reference proteome</keyword>
<feature type="coiled-coil region" evidence="1">
    <location>
        <begin position="180"/>
        <end position="207"/>
    </location>
</feature>
<evidence type="ECO:0000259" key="3">
    <source>
        <dbReference type="Pfam" id="PF20920"/>
    </source>
</evidence>
<dbReference type="AlphaFoldDB" id="A0A813V060"/>
<evidence type="ECO:0000256" key="2">
    <source>
        <dbReference type="SAM" id="MobiDB-lite"/>
    </source>
</evidence>
<dbReference type="Pfam" id="PF20920">
    <property type="entry name" value="DAXX_hist_bd"/>
    <property type="match status" value="1"/>
</dbReference>
<feature type="compositionally biased region" description="Low complexity" evidence="2">
    <location>
        <begin position="95"/>
        <end position="114"/>
    </location>
</feature>
<dbReference type="InterPro" id="IPR046426">
    <property type="entry name" value="DAXX_histone-bd_sf"/>
</dbReference>
<sequence>MTNTIFDKVKIQFEQFLTSVNRVLANDKDIHILENKLRRHFNSAFSSYLCSPDFQSQLDRLQDVFNQNDRSTRYFKLLNSLDQQLKKHTIKPKESVQTSAASSSSVETRVSSSTKTMIVSPTSSTETTVHLSSLTSEEQTVEQLLRSCNDVFTIFDESRPLSKSVERRTTTEQRITNEMVLQRKKKINKLERRLSRLSRLIRRLEKTDMSLDEMENCDLYEVESKLKKQAYEIYLKISHLKNEVSSTKRVLEQSITLTETDFEYPIIEKAVEEMVNQTKYLPAFHDVLATVDKANDRFKLNLSMEKRKSLAEQLFKLIGRKVKNRRMADFNDIMNSRLPEDFDIEQSDPALNSSELENTLIENEREAATKTEKIFEEFSQIDTQLEPEESIESDADEDDEVELTVESVNDQFDDYYYDYTDILPSFSPQSTSHVQQQPSIDDDSTKLIDNNLFDALPTSTTESNTYITLDSQNTQESQSVTTTEEHKVQILIPRRQVQRTLHDYYQRDTVNNNSSSVPKRSTSNDTQSSNSKKIKDSHEIILLD</sequence>
<reference evidence="4" key="1">
    <citation type="submission" date="2021-02" db="EMBL/GenBank/DDBJ databases">
        <authorList>
            <person name="Nowell W R."/>
        </authorList>
    </citation>
    <scope>NUCLEOTIDE SEQUENCE</scope>
</reference>
<dbReference type="GO" id="GO:0042393">
    <property type="term" value="F:histone binding"/>
    <property type="evidence" value="ECO:0007669"/>
    <property type="project" value="InterPro"/>
</dbReference>